<comment type="caution">
    <text evidence="3">The sequence shown here is derived from an EMBL/GenBank/DDBJ whole genome shotgun (WGS) entry which is preliminary data.</text>
</comment>
<feature type="region of interest" description="Disordered" evidence="1">
    <location>
        <begin position="128"/>
        <end position="183"/>
    </location>
</feature>
<feature type="compositionally biased region" description="Polar residues" evidence="1">
    <location>
        <begin position="128"/>
        <end position="137"/>
    </location>
</feature>
<accession>A0ABD0UGR1</accession>
<keyword evidence="2" id="KW-0472">Membrane</keyword>
<evidence type="ECO:0000256" key="2">
    <source>
        <dbReference type="SAM" id="Phobius"/>
    </source>
</evidence>
<dbReference type="AlphaFoldDB" id="A0ABD0UGR1"/>
<feature type="transmembrane region" description="Helical" evidence="2">
    <location>
        <begin position="249"/>
        <end position="272"/>
    </location>
</feature>
<name>A0ABD0UGR1_DENTH</name>
<gene>
    <name evidence="3" type="ORF">M5K25_017863</name>
</gene>
<dbReference type="EMBL" id="JANQDX010000014">
    <property type="protein sequence ID" value="KAL0911925.1"/>
    <property type="molecule type" value="Genomic_DNA"/>
</dbReference>
<reference evidence="3 4" key="1">
    <citation type="journal article" date="2024" name="Plant Biotechnol. J.">
        <title>Dendrobium thyrsiflorum genome and its molecular insights into genes involved in important horticultural traits.</title>
        <authorList>
            <person name="Chen B."/>
            <person name="Wang J.Y."/>
            <person name="Zheng P.J."/>
            <person name="Li K.L."/>
            <person name="Liang Y.M."/>
            <person name="Chen X.F."/>
            <person name="Zhang C."/>
            <person name="Zhao X."/>
            <person name="He X."/>
            <person name="Zhang G.Q."/>
            <person name="Liu Z.J."/>
            <person name="Xu Q."/>
        </authorList>
    </citation>
    <scope>NUCLEOTIDE SEQUENCE [LARGE SCALE GENOMIC DNA]</scope>
    <source>
        <strain evidence="3">GZMU011</strain>
    </source>
</reference>
<proteinExistence type="predicted"/>
<dbReference type="Proteomes" id="UP001552299">
    <property type="component" value="Unassembled WGS sequence"/>
</dbReference>
<keyword evidence="2" id="KW-0812">Transmembrane</keyword>
<keyword evidence="2" id="KW-1133">Transmembrane helix</keyword>
<evidence type="ECO:0000256" key="1">
    <source>
        <dbReference type="SAM" id="MobiDB-lite"/>
    </source>
</evidence>
<organism evidence="3 4">
    <name type="scientific">Dendrobium thyrsiflorum</name>
    <name type="common">Pinecone-like raceme dendrobium</name>
    <name type="synonym">Orchid</name>
    <dbReference type="NCBI Taxonomy" id="117978"/>
    <lineage>
        <taxon>Eukaryota</taxon>
        <taxon>Viridiplantae</taxon>
        <taxon>Streptophyta</taxon>
        <taxon>Embryophyta</taxon>
        <taxon>Tracheophyta</taxon>
        <taxon>Spermatophyta</taxon>
        <taxon>Magnoliopsida</taxon>
        <taxon>Liliopsida</taxon>
        <taxon>Asparagales</taxon>
        <taxon>Orchidaceae</taxon>
        <taxon>Epidendroideae</taxon>
        <taxon>Malaxideae</taxon>
        <taxon>Dendrobiinae</taxon>
        <taxon>Dendrobium</taxon>
    </lineage>
</organism>
<evidence type="ECO:0000313" key="3">
    <source>
        <dbReference type="EMBL" id="KAL0911925.1"/>
    </source>
</evidence>
<evidence type="ECO:0000313" key="4">
    <source>
        <dbReference type="Proteomes" id="UP001552299"/>
    </source>
</evidence>
<keyword evidence="4" id="KW-1185">Reference proteome</keyword>
<protein>
    <submittedName>
        <fullName evidence="3">Uncharacterized protein</fullName>
    </submittedName>
</protein>
<sequence>MQDSNPRLLMLCGIQECLSVSGLSRGSFPNEFVFGTASSAYQEFIVKSRHKKLTASVDENQDSDLSLKVSLQGKEFLTLMISSHQSIQNLNIRKKEITFMQRTTLPPVENRSTLPLAENRCSFQPSGKGNLFLQQRTAPPFSPHPGEGFLTDRSSRRTGVRPGRSRQLSKSNHHLPSRPSNEEQSLISLSCPLPANNSTEAKLGEEEPPLLCSTIRGSLGISQSINVLFPLSSPSEIERRDSKAFARCFTLLAPGSGMLLIASAITTLFVFLSKISLFFISSSFFCPFLDSSSLSTGTMSFLKNSSWDAHPASLDGLTAFWRHLEVWVLVGNSAELRRQAMVRRWFENVGLQVVVRQNVGPRVVVRQNVGPKVVVRQNVGPKVVVRQNVGPQVGLQKNVGPQVVVRQHVGPSVVVRQNVGPSVVVWQNVEPPVVVRQNVRPLVVVRQNVGPRVVVRQNIRPRVVVRQNVGPPLVVRQNIGPQFLNKVLYAREGAKFIMDRTFADFPWQIRLEVDGTEVEVPESSGITKLSIFGLDLINDS</sequence>